<dbReference type="Proteomes" id="UP000237441">
    <property type="component" value="Unassembled WGS sequence"/>
</dbReference>
<dbReference type="InterPro" id="IPR000760">
    <property type="entry name" value="Inositol_monophosphatase-like"/>
</dbReference>
<dbReference type="InterPro" id="IPR033942">
    <property type="entry name" value="IMPase"/>
</dbReference>
<evidence type="ECO:0000256" key="5">
    <source>
        <dbReference type="ARBA" id="ARBA00022801"/>
    </source>
</evidence>
<dbReference type="FunFam" id="3.30.540.10:FF:000004">
    <property type="entry name" value="Inositol-1-monophosphatase"/>
    <property type="match status" value="1"/>
</dbReference>
<dbReference type="CDD" id="cd01639">
    <property type="entry name" value="IMPase"/>
    <property type="match status" value="1"/>
</dbReference>
<keyword evidence="5 8" id="KW-0378">Hydrolase</keyword>
<dbReference type="AlphaFoldDB" id="A0A2S7Y0R6"/>
<evidence type="ECO:0000256" key="1">
    <source>
        <dbReference type="ARBA" id="ARBA00001033"/>
    </source>
</evidence>
<dbReference type="EC" id="3.1.3.25" evidence="8"/>
<dbReference type="InterPro" id="IPR020583">
    <property type="entry name" value="Inositol_monoP_metal-BS"/>
</dbReference>
<sequence>MTDLNLEQVRDTMVAVAHEAGRMILAANPADIAAGTKLNAVDIVTEADQAVEKMVAGKLSAAFPSVAFMGEETYKPGMRLGPEPTFVVDPIDGTTNFIHGFPNACISLGLAIDRKPCVGVIYNPWQDLLYTAIRGHGAFATRGALLAGATPRRLPLAATPRPLTGLGTALVAVEWGSVRDGPNFDVKVETFRRLGASTETGGAMVQSMRSLGSAALNLAAVAAGELDLYWEGGCWAWDVCAGWCILEEAGGRMVSGNPGDWAPEVDGRVYLAVRGAPAAGQEEIVEEFWTLMGDGRMDYSS</sequence>
<evidence type="ECO:0000256" key="8">
    <source>
        <dbReference type="RuleBase" id="RU364068"/>
    </source>
</evidence>
<comment type="cofactor">
    <cofactor evidence="2 7 8">
        <name>Mg(2+)</name>
        <dbReference type="ChEBI" id="CHEBI:18420"/>
    </cofactor>
</comment>
<feature type="binding site" evidence="7">
    <location>
        <position position="71"/>
    </location>
    <ligand>
        <name>Mg(2+)</name>
        <dbReference type="ChEBI" id="CHEBI:18420"/>
        <label>1</label>
        <note>catalytic</note>
    </ligand>
</feature>
<evidence type="ECO:0000313" key="10">
    <source>
        <dbReference type="Proteomes" id="UP000237441"/>
    </source>
</evidence>
<comment type="catalytic activity">
    <reaction evidence="1 8">
        <text>a myo-inositol phosphate + H2O = myo-inositol + phosphate</text>
        <dbReference type="Rhea" id="RHEA:24056"/>
        <dbReference type="ChEBI" id="CHEBI:15377"/>
        <dbReference type="ChEBI" id="CHEBI:17268"/>
        <dbReference type="ChEBI" id="CHEBI:43474"/>
        <dbReference type="ChEBI" id="CHEBI:84139"/>
        <dbReference type="EC" id="3.1.3.25"/>
    </reaction>
</comment>
<keyword evidence="6 7" id="KW-0460">Magnesium</keyword>
<feature type="binding site" evidence="7">
    <location>
        <position position="92"/>
    </location>
    <ligand>
        <name>Mg(2+)</name>
        <dbReference type="ChEBI" id="CHEBI:18420"/>
        <label>1</label>
        <note>catalytic</note>
    </ligand>
</feature>
<evidence type="ECO:0000256" key="7">
    <source>
        <dbReference type="PIRSR" id="PIRSR600760-2"/>
    </source>
</evidence>
<organism evidence="9 10">
    <name type="scientific">Beauveria bassiana</name>
    <name type="common">White muscardine disease fungus</name>
    <name type="synonym">Tritirachium shiotae</name>
    <dbReference type="NCBI Taxonomy" id="176275"/>
    <lineage>
        <taxon>Eukaryota</taxon>
        <taxon>Fungi</taxon>
        <taxon>Dikarya</taxon>
        <taxon>Ascomycota</taxon>
        <taxon>Pezizomycotina</taxon>
        <taxon>Sordariomycetes</taxon>
        <taxon>Hypocreomycetidae</taxon>
        <taxon>Hypocreales</taxon>
        <taxon>Cordycipitaceae</taxon>
        <taxon>Beauveria</taxon>
    </lineage>
</organism>
<dbReference type="PRINTS" id="PR00377">
    <property type="entry name" value="IMPHPHTASES"/>
</dbReference>
<protein>
    <recommendedName>
        <fullName evidence="8">Inositol-1-monophosphatase</fullName>
        <ecNumber evidence="8">3.1.3.25</ecNumber>
    </recommendedName>
</protein>
<dbReference type="GO" id="GO:0046872">
    <property type="term" value="F:metal ion binding"/>
    <property type="evidence" value="ECO:0007669"/>
    <property type="project" value="UniProtKB-KW"/>
</dbReference>
<dbReference type="UniPathway" id="UPA00823">
    <property type="reaction ID" value="UER00788"/>
</dbReference>
<dbReference type="InterPro" id="IPR020550">
    <property type="entry name" value="Inositol_monophosphatase_CS"/>
</dbReference>
<dbReference type="OrthoDB" id="10254945at2759"/>
<keyword evidence="4 7" id="KW-0479">Metal-binding</keyword>
<gene>
    <name evidence="9" type="ORF">BB8028_0002g00840</name>
</gene>
<dbReference type="GO" id="GO:0046854">
    <property type="term" value="P:phosphatidylinositol phosphate biosynthetic process"/>
    <property type="evidence" value="ECO:0007669"/>
    <property type="project" value="InterPro"/>
</dbReference>
<dbReference type="PROSITE" id="PS00629">
    <property type="entry name" value="IMP_1"/>
    <property type="match status" value="1"/>
</dbReference>
<dbReference type="SUPFAM" id="SSF56655">
    <property type="entry name" value="Carbohydrate phosphatase"/>
    <property type="match status" value="1"/>
</dbReference>
<dbReference type="FunFam" id="3.40.190.80:FF:000012">
    <property type="entry name" value="Inositol-1-monophosphatase"/>
    <property type="match status" value="1"/>
</dbReference>
<dbReference type="Gene3D" id="3.40.190.80">
    <property type="match status" value="1"/>
</dbReference>
<name>A0A2S7Y0R6_BEABA</name>
<dbReference type="Gene3D" id="3.30.540.10">
    <property type="entry name" value="Fructose-1,6-Bisphosphatase, subunit A, domain 1"/>
    <property type="match status" value="1"/>
</dbReference>
<dbReference type="GO" id="GO:0006021">
    <property type="term" value="P:inositol biosynthetic process"/>
    <property type="evidence" value="ECO:0007669"/>
    <property type="project" value="UniProtKB-UniPathway"/>
</dbReference>
<proteinExistence type="inferred from homology"/>
<accession>A0A2S7Y0R6</accession>
<evidence type="ECO:0000256" key="2">
    <source>
        <dbReference type="ARBA" id="ARBA00001946"/>
    </source>
</evidence>
<comment type="caution">
    <text evidence="9">The sequence shown here is derived from an EMBL/GenBank/DDBJ whole genome shotgun (WGS) entry which is preliminary data.</text>
</comment>
<comment type="pathway">
    <text evidence="8">Polyol metabolism; myo-inositol biosynthesis; myo-inositol from D-glucose 6-phosphate: step 2/2.</text>
</comment>
<feature type="binding site" evidence="7">
    <location>
        <position position="238"/>
    </location>
    <ligand>
        <name>Mg(2+)</name>
        <dbReference type="ChEBI" id="CHEBI:18420"/>
        <label>1</label>
        <note>catalytic</note>
    </ligand>
</feature>
<evidence type="ECO:0000313" key="9">
    <source>
        <dbReference type="EMBL" id="PQK09760.1"/>
    </source>
</evidence>
<evidence type="ECO:0000256" key="4">
    <source>
        <dbReference type="ARBA" id="ARBA00022723"/>
    </source>
</evidence>
<comment type="similarity">
    <text evidence="3 8">Belongs to the inositol monophosphatase superfamily.</text>
</comment>
<evidence type="ECO:0000256" key="6">
    <source>
        <dbReference type="ARBA" id="ARBA00022842"/>
    </source>
</evidence>
<dbReference type="PANTHER" id="PTHR20854">
    <property type="entry name" value="INOSITOL MONOPHOSPHATASE"/>
    <property type="match status" value="1"/>
</dbReference>
<reference evidence="9 10" key="1">
    <citation type="submission" date="2016-07" db="EMBL/GenBank/DDBJ databases">
        <title>Comparative genomics of the entomopathogenic fungus Beauveria bassiana.</title>
        <authorList>
            <person name="Valero Jimenez C.A."/>
            <person name="Zwaan B.J."/>
            <person name="Van Kan J.A."/>
            <person name="Takken W."/>
            <person name="Debets A.J."/>
            <person name="Schoustra S.E."/>
            <person name="Koenraadt C.J."/>
        </authorList>
    </citation>
    <scope>NUCLEOTIDE SEQUENCE [LARGE SCALE GENOMIC DNA]</scope>
    <source>
        <strain evidence="9 10">ARSEF 8028</strain>
    </source>
</reference>
<feature type="binding site" evidence="7">
    <location>
        <position position="89"/>
    </location>
    <ligand>
        <name>Mg(2+)</name>
        <dbReference type="ChEBI" id="CHEBI:18420"/>
        <label>1</label>
        <note>catalytic</note>
    </ligand>
</feature>
<dbReference type="GO" id="GO:0007165">
    <property type="term" value="P:signal transduction"/>
    <property type="evidence" value="ECO:0007669"/>
    <property type="project" value="TreeGrafter"/>
</dbReference>
<dbReference type="EMBL" id="JRHA01000002">
    <property type="protein sequence ID" value="PQK09760.1"/>
    <property type="molecule type" value="Genomic_DNA"/>
</dbReference>
<dbReference type="GO" id="GO:0008934">
    <property type="term" value="F:inositol monophosphate 1-phosphatase activity"/>
    <property type="evidence" value="ECO:0007669"/>
    <property type="project" value="InterPro"/>
</dbReference>
<dbReference type="Pfam" id="PF00459">
    <property type="entry name" value="Inositol_P"/>
    <property type="match status" value="1"/>
</dbReference>
<dbReference type="PROSITE" id="PS00630">
    <property type="entry name" value="IMP_2"/>
    <property type="match status" value="1"/>
</dbReference>
<dbReference type="PANTHER" id="PTHR20854:SF4">
    <property type="entry name" value="INOSITOL-1-MONOPHOSPHATASE-RELATED"/>
    <property type="match status" value="1"/>
</dbReference>
<feature type="binding site" evidence="7">
    <location>
        <position position="91"/>
    </location>
    <ligand>
        <name>Mg(2+)</name>
        <dbReference type="ChEBI" id="CHEBI:18420"/>
        <label>1</label>
        <note>catalytic</note>
    </ligand>
</feature>
<evidence type="ECO:0000256" key="3">
    <source>
        <dbReference type="ARBA" id="ARBA00009759"/>
    </source>
</evidence>